<keyword evidence="2" id="KW-1185">Reference proteome</keyword>
<reference evidence="1 2" key="1">
    <citation type="journal article" date="2018" name="Mol. Biol. Evol.">
        <title>Broad Genomic Sampling Reveals a Smut Pathogenic Ancestry of the Fungal Clade Ustilaginomycotina.</title>
        <authorList>
            <person name="Kijpornyongpan T."/>
            <person name="Mondo S.J."/>
            <person name="Barry K."/>
            <person name="Sandor L."/>
            <person name="Lee J."/>
            <person name="Lipzen A."/>
            <person name="Pangilinan J."/>
            <person name="LaButti K."/>
            <person name="Hainaut M."/>
            <person name="Henrissat B."/>
            <person name="Grigoriev I.V."/>
            <person name="Spatafora J.W."/>
            <person name="Aime M.C."/>
        </authorList>
    </citation>
    <scope>NUCLEOTIDE SEQUENCE [LARGE SCALE GENOMIC DNA]</scope>
    <source>
        <strain evidence="1 2">SA 807</strain>
    </source>
</reference>
<accession>A0ACD0NYI5</accession>
<organism evidence="1 2">
    <name type="scientific">Violaceomyces palustris</name>
    <dbReference type="NCBI Taxonomy" id="1673888"/>
    <lineage>
        <taxon>Eukaryota</taxon>
        <taxon>Fungi</taxon>
        <taxon>Dikarya</taxon>
        <taxon>Basidiomycota</taxon>
        <taxon>Ustilaginomycotina</taxon>
        <taxon>Ustilaginomycetes</taxon>
        <taxon>Violaceomycetales</taxon>
        <taxon>Violaceomycetaceae</taxon>
        <taxon>Violaceomyces</taxon>
    </lineage>
</organism>
<sequence>MPRSPSAAYAFAGNRTSQISSSDPPQGGPSSSASTTPAPSNPSPRLEQRNSNNPYLSSGGRKDVSRDEYQSSRERVLLSPEMNVSQSRFRGDDVENDGLLAGASPDFNSPILNDRSAAAVAAATSPAVYRSGSARGRYSSEANDSVASLGLGLSTHNLHESESGQFNDASPSSQFYQQHHMRMTGSSSHASSLNESHQAIGGGGAGAMDGFIPTLSVTSSYASFSPSGVGAMNPLGKIGAGTDSQPGSGTSTPREKRLKDL</sequence>
<proteinExistence type="predicted"/>
<protein>
    <submittedName>
        <fullName evidence="1">Uncharacterized protein</fullName>
    </submittedName>
</protein>
<evidence type="ECO:0000313" key="2">
    <source>
        <dbReference type="Proteomes" id="UP000245626"/>
    </source>
</evidence>
<dbReference type="Proteomes" id="UP000245626">
    <property type="component" value="Unassembled WGS sequence"/>
</dbReference>
<name>A0ACD0NYI5_9BASI</name>
<dbReference type="EMBL" id="KZ819889">
    <property type="protein sequence ID" value="PWN50879.1"/>
    <property type="molecule type" value="Genomic_DNA"/>
</dbReference>
<evidence type="ECO:0000313" key="1">
    <source>
        <dbReference type="EMBL" id="PWN50879.1"/>
    </source>
</evidence>
<gene>
    <name evidence="1" type="ORF">IE53DRAFT_362009</name>
</gene>